<dbReference type="Proteomes" id="UP000008022">
    <property type="component" value="Unassembled WGS sequence"/>
</dbReference>
<reference evidence="3" key="1">
    <citation type="submission" date="2013-06" db="EMBL/GenBank/DDBJ databases">
        <authorList>
            <person name="Zhao Q."/>
        </authorList>
    </citation>
    <scope>NUCLEOTIDE SEQUENCE</scope>
    <source>
        <strain evidence="3">cv. W1943</strain>
    </source>
</reference>
<organism evidence="2 3">
    <name type="scientific">Oryza rufipogon</name>
    <name type="common">Brownbeard rice</name>
    <name type="synonym">Asian wild rice</name>
    <dbReference type="NCBI Taxonomy" id="4529"/>
    <lineage>
        <taxon>Eukaryota</taxon>
        <taxon>Viridiplantae</taxon>
        <taxon>Streptophyta</taxon>
        <taxon>Embryophyta</taxon>
        <taxon>Tracheophyta</taxon>
        <taxon>Spermatophyta</taxon>
        <taxon>Magnoliopsida</taxon>
        <taxon>Liliopsida</taxon>
        <taxon>Poales</taxon>
        <taxon>Poaceae</taxon>
        <taxon>BOP clade</taxon>
        <taxon>Oryzoideae</taxon>
        <taxon>Oryzeae</taxon>
        <taxon>Oryzinae</taxon>
        <taxon>Oryza</taxon>
    </lineage>
</organism>
<feature type="region of interest" description="Disordered" evidence="1">
    <location>
        <begin position="33"/>
        <end position="101"/>
    </location>
</feature>
<keyword evidence="3" id="KW-1185">Reference proteome</keyword>
<dbReference type="OMA" id="WASSATR"/>
<dbReference type="EnsemblPlants" id="ORUFI02G24110.1">
    <property type="protein sequence ID" value="ORUFI02G24110.1"/>
    <property type="gene ID" value="ORUFI02G24110"/>
</dbReference>
<feature type="compositionally biased region" description="Basic residues" evidence="1">
    <location>
        <begin position="53"/>
        <end position="69"/>
    </location>
</feature>
<sequence>MPCSHHNIVRAGLSRPLSTFHCRHSRTTVCLQHRTPTTPSPWGTPPSATVPAYHRHQPGSSHLSRRLHRPPCDGASPSCPSTSKRPSPPHHHQLKGWLPALGRPDPGRGGLIWVFPRRLYAVVPCRLATATVGSRREGVGSGRRRHLAVVASPQIWLESWASSATRFPMAHLGGERREAGVVERQLNNFSST</sequence>
<dbReference type="Gramene" id="ORUFI02G24110.1">
    <property type="protein sequence ID" value="ORUFI02G24110.1"/>
    <property type="gene ID" value="ORUFI02G24110"/>
</dbReference>
<name>A0A0E0NHB1_ORYRU</name>
<accession>A0A0E0NHB1</accession>
<protein>
    <submittedName>
        <fullName evidence="2">Uncharacterized protein</fullName>
    </submittedName>
</protein>
<dbReference type="AlphaFoldDB" id="A0A0E0NHB1"/>
<dbReference type="HOGENOM" id="CLU_1417249_0_0_1"/>
<proteinExistence type="predicted"/>
<evidence type="ECO:0000313" key="3">
    <source>
        <dbReference type="Proteomes" id="UP000008022"/>
    </source>
</evidence>
<evidence type="ECO:0000256" key="1">
    <source>
        <dbReference type="SAM" id="MobiDB-lite"/>
    </source>
</evidence>
<reference evidence="2" key="2">
    <citation type="submission" date="2015-06" db="UniProtKB">
        <authorList>
            <consortium name="EnsemblPlants"/>
        </authorList>
    </citation>
    <scope>IDENTIFICATION</scope>
</reference>
<evidence type="ECO:0000313" key="2">
    <source>
        <dbReference type="EnsemblPlants" id="ORUFI02G24110.1"/>
    </source>
</evidence>